<accession>A0ABQ4XQK7</accession>
<feature type="compositionally biased region" description="Polar residues" evidence="1">
    <location>
        <begin position="13"/>
        <end position="26"/>
    </location>
</feature>
<keyword evidence="4" id="KW-1185">Reference proteome</keyword>
<gene>
    <name evidence="3" type="ORF">Tco_0681814</name>
</gene>
<dbReference type="EMBL" id="BQNB010009705">
    <property type="protein sequence ID" value="GJS67250.1"/>
    <property type="molecule type" value="Genomic_DNA"/>
</dbReference>
<proteinExistence type="predicted"/>
<organism evidence="3 4">
    <name type="scientific">Tanacetum coccineum</name>
    <dbReference type="NCBI Taxonomy" id="301880"/>
    <lineage>
        <taxon>Eukaryota</taxon>
        <taxon>Viridiplantae</taxon>
        <taxon>Streptophyta</taxon>
        <taxon>Embryophyta</taxon>
        <taxon>Tracheophyta</taxon>
        <taxon>Spermatophyta</taxon>
        <taxon>Magnoliopsida</taxon>
        <taxon>eudicotyledons</taxon>
        <taxon>Gunneridae</taxon>
        <taxon>Pentapetalae</taxon>
        <taxon>asterids</taxon>
        <taxon>campanulids</taxon>
        <taxon>Asterales</taxon>
        <taxon>Asteraceae</taxon>
        <taxon>Asteroideae</taxon>
        <taxon>Anthemideae</taxon>
        <taxon>Anthemidinae</taxon>
        <taxon>Tanacetum</taxon>
    </lineage>
</organism>
<dbReference type="InterPro" id="IPR043502">
    <property type="entry name" value="DNA/RNA_pol_sf"/>
</dbReference>
<comment type="caution">
    <text evidence="3">The sequence shown here is derived from an EMBL/GenBank/DDBJ whole genome shotgun (WGS) entry which is preliminary data.</text>
</comment>
<name>A0ABQ4XQK7_9ASTR</name>
<evidence type="ECO:0000256" key="1">
    <source>
        <dbReference type="SAM" id="MobiDB-lite"/>
    </source>
</evidence>
<feature type="domain" description="Reverse transcriptase Ty1/copia-type" evidence="2">
    <location>
        <begin position="185"/>
        <end position="347"/>
    </location>
</feature>
<dbReference type="Pfam" id="PF07727">
    <property type="entry name" value="RVT_2"/>
    <property type="match status" value="1"/>
</dbReference>
<dbReference type="PANTHER" id="PTHR11439:SF509">
    <property type="entry name" value="RNA-DIRECTED DNA POLYMERASE"/>
    <property type="match status" value="1"/>
</dbReference>
<protein>
    <submittedName>
        <fullName evidence="3">Retrovirus-related pol polyprotein from transposon TNT 1-94</fullName>
    </submittedName>
</protein>
<dbReference type="Proteomes" id="UP001151760">
    <property type="component" value="Unassembled WGS sequence"/>
</dbReference>
<reference evidence="3" key="2">
    <citation type="submission" date="2022-01" db="EMBL/GenBank/DDBJ databases">
        <authorList>
            <person name="Yamashiro T."/>
            <person name="Shiraishi A."/>
            <person name="Satake H."/>
            <person name="Nakayama K."/>
        </authorList>
    </citation>
    <scope>NUCLEOTIDE SEQUENCE</scope>
</reference>
<evidence type="ECO:0000313" key="4">
    <source>
        <dbReference type="Proteomes" id="UP001151760"/>
    </source>
</evidence>
<evidence type="ECO:0000259" key="2">
    <source>
        <dbReference type="Pfam" id="PF07727"/>
    </source>
</evidence>
<feature type="region of interest" description="Disordered" evidence="1">
    <location>
        <begin position="1"/>
        <end position="26"/>
    </location>
</feature>
<evidence type="ECO:0000313" key="3">
    <source>
        <dbReference type="EMBL" id="GJS67250.1"/>
    </source>
</evidence>
<sequence>METMNVQFDELTQMDSKQHGSGTDLQGLTSGQISSGLVLNQAVLTSAKSPIKNDWDLLFQPMFDEYFKSISVVSTPISAATLLPPDTAGESSSLIKMLPLQVLHQTMKQHLLQSILQMLDQMKKLQSLTLKQSRRITKKQWKNLAGLKPLKLDEYGGVLKNKAQLVAKGYRQKEMIDFKESFAPMDVKTAFLNGILKEEVYMSQPEGFVNPDNPNYVFRLKKALYGLKQAPHAWYDLLSKFLLSQKFIKGVADLTLFIRKEGNDLILVQIYFDDIIFASTNPIFYDKFAKLMSKHFKMSMMGQISFFLGLQISQSSRGIFMNQSKYALEMLKKYGLDQCDVVDIPMVGQSKLDEDPNGTPAKPTENHLTAVKRVFWYLEGTINMGLWYPKDTNFNLTAFSDADHASCQDSRRSTSGSAQILGEKLVNLMDAVSIKMKHIDLRYHFIKEKVENEVVEMYFVETNFQLADIFNKALARERFEFLINRLGMQRITPEELKRLAESDEE</sequence>
<dbReference type="PANTHER" id="PTHR11439">
    <property type="entry name" value="GAG-POL-RELATED RETROTRANSPOSON"/>
    <property type="match status" value="1"/>
</dbReference>
<reference evidence="3" key="1">
    <citation type="journal article" date="2022" name="Int. J. Mol. Sci.">
        <title>Draft Genome of Tanacetum Coccineum: Genomic Comparison of Closely Related Tanacetum-Family Plants.</title>
        <authorList>
            <person name="Yamashiro T."/>
            <person name="Shiraishi A."/>
            <person name="Nakayama K."/>
            <person name="Satake H."/>
        </authorList>
    </citation>
    <scope>NUCLEOTIDE SEQUENCE</scope>
</reference>
<dbReference type="CDD" id="cd09272">
    <property type="entry name" value="RNase_HI_RT_Ty1"/>
    <property type="match status" value="1"/>
</dbReference>
<dbReference type="InterPro" id="IPR013103">
    <property type="entry name" value="RVT_2"/>
</dbReference>
<dbReference type="SUPFAM" id="SSF56672">
    <property type="entry name" value="DNA/RNA polymerases"/>
    <property type="match status" value="1"/>
</dbReference>